<dbReference type="EMBL" id="SELW01000071">
    <property type="protein sequence ID" value="TID30984.1"/>
    <property type="molecule type" value="Genomic_DNA"/>
</dbReference>
<keyword evidence="1" id="KW-0175">Coiled coil</keyword>
<feature type="coiled-coil region" evidence="1">
    <location>
        <begin position="182"/>
        <end position="223"/>
    </location>
</feature>
<accession>A0A4T0X881</accession>
<name>A0A4T0X881_9ASCO</name>
<gene>
    <name evidence="2" type="ORF">CANINC_000430</name>
</gene>
<evidence type="ECO:0000313" key="3">
    <source>
        <dbReference type="Proteomes" id="UP000307173"/>
    </source>
</evidence>
<sequence length="299" mass="34660">MSTVQVRAVDLLERTIKPIQLDSFDDIIEYLHSDVEDDFKLKNEGYCDALEEVCADFGFDDAIDLNIYIEQKLLEYELKWKLEKNVPIEVTTEYITLLNIGRENRKVSHHLPIHEIVNEIEQIATERGIELPHEDNTITWAVSAIKILSNNENMDINNSQDTALRDLRFAHAYLTRQYTEHVQSETSRLRDTTNKLQQATQRILDLESEKSAIERELNERAKENYELTLQNALLKVDHIGSPINASITDNFTPPSSADTPSVRILRAQFKKQVEELHSKFESELQHLKEHYERVESKSG</sequence>
<dbReference type="AlphaFoldDB" id="A0A4T0X881"/>
<comment type="caution">
    <text evidence="2">The sequence shown here is derived from an EMBL/GenBank/DDBJ whole genome shotgun (WGS) entry which is preliminary data.</text>
</comment>
<feature type="coiled-coil region" evidence="1">
    <location>
        <begin position="270"/>
        <end position="297"/>
    </location>
</feature>
<protein>
    <submittedName>
        <fullName evidence="2">Uncharacterized protein</fullName>
    </submittedName>
</protein>
<organism evidence="2 3">
    <name type="scientific">Pichia inconspicua</name>
    <dbReference type="NCBI Taxonomy" id="52247"/>
    <lineage>
        <taxon>Eukaryota</taxon>
        <taxon>Fungi</taxon>
        <taxon>Dikarya</taxon>
        <taxon>Ascomycota</taxon>
        <taxon>Saccharomycotina</taxon>
        <taxon>Pichiomycetes</taxon>
        <taxon>Pichiales</taxon>
        <taxon>Pichiaceae</taxon>
        <taxon>Pichia</taxon>
    </lineage>
</organism>
<reference evidence="2 3" key="1">
    <citation type="journal article" date="2019" name="Front. Genet.">
        <title>Whole-Genome Sequencing of the Opportunistic Yeast Pathogen Candida inconspicua Uncovers Its Hybrid Origin.</title>
        <authorList>
            <person name="Mixao V."/>
            <person name="Hansen A.P."/>
            <person name="Saus E."/>
            <person name="Boekhout T."/>
            <person name="Lass-Florl C."/>
            <person name="Gabaldon T."/>
        </authorList>
    </citation>
    <scope>NUCLEOTIDE SEQUENCE [LARGE SCALE GENOMIC DNA]</scope>
    <source>
        <strain evidence="2 3">CBS 180</strain>
    </source>
</reference>
<dbReference type="Proteomes" id="UP000307173">
    <property type="component" value="Unassembled WGS sequence"/>
</dbReference>
<evidence type="ECO:0000256" key="1">
    <source>
        <dbReference type="SAM" id="Coils"/>
    </source>
</evidence>
<evidence type="ECO:0000313" key="2">
    <source>
        <dbReference type="EMBL" id="TID30984.1"/>
    </source>
</evidence>
<dbReference type="STRING" id="52247.A0A4T0X881"/>
<proteinExistence type="predicted"/>
<dbReference type="OrthoDB" id="3998110at2759"/>
<keyword evidence="3" id="KW-1185">Reference proteome</keyword>